<dbReference type="Proteomes" id="UP001247805">
    <property type="component" value="Unassembled WGS sequence"/>
</dbReference>
<comment type="caution">
    <text evidence="3">The sequence shown here is derived from an EMBL/GenBank/DDBJ whole genome shotgun (WGS) entry which is preliminary data.</text>
</comment>
<organism evidence="3 4">
    <name type="scientific">Paraglaciecola aquimarina</name>
    <dbReference type="NCBI Taxonomy" id="1235557"/>
    <lineage>
        <taxon>Bacteria</taxon>
        <taxon>Pseudomonadati</taxon>
        <taxon>Pseudomonadota</taxon>
        <taxon>Gammaproteobacteria</taxon>
        <taxon>Alteromonadales</taxon>
        <taxon>Alteromonadaceae</taxon>
        <taxon>Paraglaciecola</taxon>
    </lineage>
</organism>
<proteinExistence type="predicted"/>
<keyword evidence="4" id="KW-1185">Reference proteome</keyword>
<evidence type="ECO:0000259" key="2">
    <source>
        <dbReference type="Pfam" id="PF06439"/>
    </source>
</evidence>
<keyword evidence="1" id="KW-0732">Signal</keyword>
<evidence type="ECO:0000256" key="1">
    <source>
        <dbReference type="SAM" id="SignalP"/>
    </source>
</evidence>
<dbReference type="EMBL" id="JAWDIO010000002">
    <property type="protein sequence ID" value="MDU0352857.1"/>
    <property type="molecule type" value="Genomic_DNA"/>
</dbReference>
<dbReference type="RefSeq" id="WP_316024564.1">
    <property type="nucleotide sequence ID" value="NZ_JAWDIO010000002.1"/>
</dbReference>
<accession>A0ABU3SSB0</accession>
<evidence type="ECO:0000313" key="4">
    <source>
        <dbReference type="Proteomes" id="UP001247805"/>
    </source>
</evidence>
<dbReference type="InterPro" id="IPR010496">
    <property type="entry name" value="AL/BT2_dom"/>
</dbReference>
<feature type="signal peptide" evidence="1">
    <location>
        <begin position="1"/>
        <end position="23"/>
    </location>
</feature>
<dbReference type="Gene3D" id="2.60.120.560">
    <property type="entry name" value="Exo-inulinase, domain 1"/>
    <property type="match status" value="1"/>
</dbReference>
<gene>
    <name evidence="3" type="ORF">RS130_01995</name>
</gene>
<feature type="domain" description="3-keto-alpha-glucoside-1,2-lyase/3-keto-2-hydroxy-glucal hydratase" evidence="2">
    <location>
        <begin position="69"/>
        <end position="266"/>
    </location>
</feature>
<feature type="chain" id="PRO_5046000518" evidence="1">
    <location>
        <begin position="24"/>
        <end position="269"/>
    </location>
</feature>
<evidence type="ECO:0000313" key="3">
    <source>
        <dbReference type="EMBL" id="MDU0352857.1"/>
    </source>
</evidence>
<name>A0ABU3SSB0_9ALTE</name>
<sequence>MVNNILKGLALTLISSASLITQAAENDVFGYTNTPIIPGTNWHVHDPRRPQPEVVKPKSAVIQQAPSDAIVLFDGSNMDAFERTKDGKAVDWLIKDGVVTIQSDKETGKNQSIRTKEKLADMQLHIEWRSPVNTDKKRQQKGNSGLYIMGRYEVQILDSYQNPVYPDGQAAALYGQTPPLVNASLPTGEWQSYDIVFEAPRFDDQGKLIKKAHATVFHNGILVQHRTPLNGPTGHKSVKKYQAHGPSPLVIQDHSSAVSFRNIWVRKLD</sequence>
<reference evidence="3 4" key="1">
    <citation type="submission" date="2023-10" db="EMBL/GenBank/DDBJ databases">
        <title>Glaciecola aquimarina strain GGW-M5 nov., isolated from a coastal seawater.</title>
        <authorList>
            <person name="Bayburt H."/>
            <person name="Kim J.M."/>
            <person name="Choi B.J."/>
            <person name="Jeon C.O."/>
        </authorList>
    </citation>
    <scope>NUCLEOTIDE SEQUENCE [LARGE SCALE GENOMIC DNA]</scope>
    <source>
        <strain evidence="3 4">KCTC 32108</strain>
    </source>
</reference>
<dbReference type="Pfam" id="PF06439">
    <property type="entry name" value="3keto-disac_hyd"/>
    <property type="match status" value="1"/>
</dbReference>
<protein>
    <submittedName>
        <fullName evidence="3">DUF1080 domain-containing protein</fullName>
    </submittedName>
</protein>